<dbReference type="RefSeq" id="WP_115327353.1">
    <property type="nucleotide sequence ID" value="NZ_JACKST010000021.1"/>
</dbReference>
<name>A0A378SKS9_9MYCO</name>
<dbReference type="InterPro" id="IPR036390">
    <property type="entry name" value="WH_DNA-bd_sf"/>
</dbReference>
<dbReference type="Gene3D" id="1.10.10.10">
    <property type="entry name" value="Winged helix-like DNA-binding domain superfamily/Winged helix DNA-binding domain"/>
    <property type="match status" value="1"/>
</dbReference>
<evidence type="ECO:0000313" key="2">
    <source>
        <dbReference type="EMBL" id="STZ43422.1"/>
    </source>
</evidence>
<dbReference type="AlphaFoldDB" id="A0A378SKS9"/>
<evidence type="ECO:0000313" key="3">
    <source>
        <dbReference type="Proteomes" id="UP000254291"/>
    </source>
</evidence>
<accession>A0A378SKS9</accession>
<dbReference type="EMBL" id="UGQM01000001">
    <property type="protein sequence ID" value="STZ43422.1"/>
    <property type="molecule type" value="Genomic_DNA"/>
</dbReference>
<organism evidence="2 3">
    <name type="scientific">Mycolicibacterium gilvum</name>
    <dbReference type="NCBI Taxonomy" id="1804"/>
    <lineage>
        <taxon>Bacteria</taxon>
        <taxon>Bacillati</taxon>
        <taxon>Actinomycetota</taxon>
        <taxon>Actinomycetes</taxon>
        <taxon>Mycobacteriales</taxon>
        <taxon>Mycobacteriaceae</taxon>
        <taxon>Mycolicibacterium</taxon>
    </lineage>
</organism>
<dbReference type="PANTHER" id="PTHR33169:SF14">
    <property type="entry name" value="TRANSCRIPTIONAL REGULATOR RV3488"/>
    <property type="match status" value="1"/>
</dbReference>
<dbReference type="PANTHER" id="PTHR33169">
    <property type="entry name" value="PADR-FAMILY TRANSCRIPTIONAL REGULATOR"/>
    <property type="match status" value="1"/>
</dbReference>
<protein>
    <submittedName>
        <fullName evidence="2">PadR family transcriptional regulator</fullName>
    </submittedName>
</protein>
<reference evidence="2 3" key="1">
    <citation type="submission" date="2018-06" db="EMBL/GenBank/DDBJ databases">
        <authorList>
            <consortium name="Pathogen Informatics"/>
            <person name="Doyle S."/>
        </authorList>
    </citation>
    <scope>NUCLEOTIDE SEQUENCE [LARGE SCALE GENOMIC DNA]</scope>
    <source>
        <strain evidence="2 3">NCTC10742</strain>
    </source>
</reference>
<proteinExistence type="predicted"/>
<dbReference type="Pfam" id="PF03551">
    <property type="entry name" value="PadR"/>
    <property type="match status" value="1"/>
</dbReference>
<gene>
    <name evidence="2" type="ORF">NCTC10742_02646</name>
</gene>
<sequence>MYIDKDLVAASATPLVLGILAEGESYGYAILQRVEDLSGGEIQWSDGMLYPLLHRLERLGLVTSSWGRSDSGRRRKHYAITDAGRDTLAVRRSQWEAMAGMLDQVWRSAQRPPSAATGWA</sequence>
<dbReference type="SUPFAM" id="SSF46785">
    <property type="entry name" value="Winged helix' DNA-binding domain"/>
    <property type="match status" value="1"/>
</dbReference>
<dbReference type="Proteomes" id="UP000254291">
    <property type="component" value="Unassembled WGS sequence"/>
</dbReference>
<feature type="domain" description="Transcription regulator PadR N-terminal" evidence="1">
    <location>
        <begin position="16"/>
        <end position="89"/>
    </location>
</feature>
<dbReference type="InterPro" id="IPR005149">
    <property type="entry name" value="Tscrpt_reg_PadR_N"/>
</dbReference>
<dbReference type="InterPro" id="IPR052509">
    <property type="entry name" value="Metal_resp_DNA-bind_regulator"/>
</dbReference>
<evidence type="ECO:0000259" key="1">
    <source>
        <dbReference type="Pfam" id="PF03551"/>
    </source>
</evidence>
<dbReference type="InterPro" id="IPR036388">
    <property type="entry name" value="WH-like_DNA-bd_sf"/>
</dbReference>